<feature type="DNA-binding region" description="H-T-H motif" evidence="2">
    <location>
        <begin position="32"/>
        <end position="51"/>
    </location>
</feature>
<dbReference type="AlphaFoldDB" id="A0AAW8W5B4"/>
<evidence type="ECO:0000259" key="3">
    <source>
        <dbReference type="PROSITE" id="PS50977"/>
    </source>
</evidence>
<dbReference type="PROSITE" id="PS50977">
    <property type="entry name" value="HTH_TETR_2"/>
    <property type="match status" value="1"/>
</dbReference>
<evidence type="ECO:0000313" key="5">
    <source>
        <dbReference type="Proteomes" id="UP001254075"/>
    </source>
</evidence>
<keyword evidence="1 2" id="KW-0238">DNA-binding</keyword>
<dbReference type="SUPFAM" id="SSF46689">
    <property type="entry name" value="Homeodomain-like"/>
    <property type="match status" value="1"/>
</dbReference>
<dbReference type="Pfam" id="PF00440">
    <property type="entry name" value="TetR_N"/>
    <property type="match status" value="1"/>
</dbReference>
<dbReference type="InterPro" id="IPR001647">
    <property type="entry name" value="HTH_TetR"/>
</dbReference>
<dbReference type="GO" id="GO:0003677">
    <property type="term" value="F:DNA binding"/>
    <property type="evidence" value="ECO:0007669"/>
    <property type="project" value="UniProtKB-UniRule"/>
</dbReference>
<evidence type="ECO:0000256" key="1">
    <source>
        <dbReference type="ARBA" id="ARBA00023125"/>
    </source>
</evidence>
<protein>
    <submittedName>
        <fullName evidence="4">TetR/AcrR family transcriptional regulator</fullName>
    </submittedName>
</protein>
<feature type="domain" description="HTH tetR-type" evidence="3">
    <location>
        <begin position="9"/>
        <end position="69"/>
    </location>
</feature>
<organism evidence="4 5">
    <name type="scientific">Levilactobacillus namurensis</name>
    <dbReference type="NCBI Taxonomy" id="380393"/>
    <lineage>
        <taxon>Bacteria</taxon>
        <taxon>Bacillati</taxon>
        <taxon>Bacillota</taxon>
        <taxon>Bacilli</taxon>
        <taxon>Lactobacillales</taxon>
        <taxon>Lactobacillaceae</taxon>
        <taxon>Levilactobacillus</taxon>
    </lineage>
</organism>
<accession>A0AAW8W5B4</accession>
<dbReference type="RefSeq" id="WP_313844768.1">
    <property type="nucleotide sequence ID" value="NZ_JAVLAM010000001.1"/>
</dbReference>
<dbReference type="InterPro" id="IPR009057">
    <property type="entry name" value="Homeodomain-like_sf"/>
</dbReference>
<sequence length="198" mass="22707">MRKTDRRTQYTITVIKDAFIQLIKRHGYFGMTVTKLCREADIARSTFYLHFDGLDNVLNAVLDDALMFTDNRQLTALGAGAQSTDMDYLKENESQLAACQRVADSSKYHELLMDPMLSEYIVGRIIARERQRMVPAIQRRTGLSAVDAEKLFIYTVHGSFAMNKKNGFIKNDAWYHDLRLLNRFINSGYTAFQGDLSD</sequence>
<dbReference type="Proteomes" id="UP001254075">
    <property type="component" value="Unassembled WGS sequence"/>
</dbReference>
<evidence type="ECO:0000256" key="2">
    <source>
        <dbReference type="PROSITE-ProRule" id="PRU00335"/>
    </source>
</evidence>
<dbReference type="EMBL" id="JAVLAM010000001">
    <property type="protein sequence ID" value="MDT7013730.1"/>
    <property type="molecule type" value="Genomic_DNA"/>
</dbReference>
<evidence type="ECO:0000313" key="4">
    <source>
        <dbReference type="EMBL" id="MDT7013730.1"/>
    </source>
</evidence>
<proteinExistence type="predicted"/>
<dbReference type="Gene3D" id="1.10.357.10">
    <property type="entry name" value="Tetracycline Repressor, domain 2"/>
    <property type="match status" value="1"/>
</dbReference>
<name>A0AAW8W5B4_9LACO</name>
<reference evidence="4" key="1">
    <citation type="submission" date="2023-08" db="EMBL/GenBank/DDBJ databases">
        <authorList>
            <person name="Page C.A."/>
            <person name="Perez-Diaz I.M."/>
        </authorList>
    </citation>
    <scope>NUCLEOTIDE SEQUENCE</scope>
    <source>
        <strain evidence="4">3.8.38</strain>
    </source>
</reference>
<comment type="caution">
    <text evidence="4">The sequence shown here is derived from an EMBL/GenBank/DDBJ whole genome shotgun (WGS) entry which is preliminary data.</text>
</comment>
<gene>
    <name evidence="4" type="ORF">RI532_04715</name>
</gene>